<keyword evidence="6" id="KW-1185">Reference proteome</keyword>
<dbReference type="GO" id="GO:0006355">
    <property type="term" value="P:regulation of DNA-templated transcription"/>
    <property type="evidence" value="ECO:0007669"/>
    <property type="project" value="UniProtKB-ARBA"/>
</dbReference>
<dbReference type="Gene3D" id="3.30.70.920">
    <property type="match status" value="1"/>
</dbReference>
<dbReference type="Gene3D" id="1.10.10.10">
    <property type="entry name" value="Winged helix-like DNA-binding domain superfamily/Winged helix DNA-binding domain"/>
    <property type="match status" value="1"/>
</dbReference>
<organism evidence="5 6">
    <name type="scientific">Geovibrio thiophilus</name>
    <dbReference type="NCBI Taxonomy" id="139438"/>
    <lineage>
        <taxon>Bacteria</taxon>
        <taxon>Pseudomonadati</taxon>
        <taxon>Deferribacterota</taxon>
        <taxon>Deferribacteres</taxon>
        <taxon>Deferribacterales</taxon>
        <taxon>Geovibrionaceae</taxon>
        <taxon>Geovibrio</taxon>
    </lineage>
</organism>
<gene>
    <name evidence="5" type="ORF">EP073_01620</name>
</gene>
<dbReference type="InterPro" id="IPR019888">
    <property type="entry name" value="Tscrpt_reg_AsnC-like"/>
</dbReference>
<dbReference type="EMBL" id="CP035108">
    <property type="protein sequence ID" value="QAR32140.1"/>
    <property type="molecule type" value="Genomic_DNA"/>
</dbReference>
<dbReference type="GO" id="GO:0005829">
    <property type="term" value="C:cytosol"/>
    <property type="evidence" value="ECO:0007669"/>
    <property type="project" value="TreeGrafter"/>
</dbReference>
<dbReference type="SMART" id="SM00344">
    <property type="entry name" value="HTH_ASNC"/>
    <property type="match status" value="1"/>
</dbReference>
<protein>
    <submittedName>
        <fullName evidence="5">Lrp/AsnC family transcriptional regulator</fullName>
    </submittedName>
</protein>
<dbReference type="InterPro" id="IPR019887">
    <property type="entry name" value="Tscrpt_reg_AsnC/Lrp_C"/>
</dbReference>
<dbReference type="Pfam" id="PF01037">
    <property type="entry name" value="AsnC_trans_reg"/>
    <property type="match status" value="1"/>
</dbReference>
<dbReference type="GO" id="GO:0043200">
    <property type="term" value="P:response to amino acid"/>
    <property type="evidence" value="ECO:0007669"/>
    <property type="project" value="TreeGrafter"/>
</dbReference>
<dbReference type="RefSeq" id="WP_128465427.1">
    <property type="nucleotide sequence ID" value="NZ_CP035108.1"/>
</dbReference>
<keyword evidence="3" id="KW-0804">Transcription</keyword>
<evidence type="ECO:0000259" key="4">
    <source>
        <dbReference type="PROSITE" id="PS50956"/>
    </source>
</evidence>
<name>A0A410JVA2_9BACT</name>
<dbReference type="PANTHER" id="PTHR30154">
    <property type="entry name" value="LEUCINE-RESPONSIVE REGULATORY PROTEIN"/>
    <property type="match status" value="1"/>
</dbReference>
<dbReference type="SUPFAM" id="SSF54909">
    <property type="entry name" value="Dimeric alpha+beta barrel"/>
    <property type="match status" value="1"/>
</dbReference>
<evidence type="ECO:0000313" key="6">
    <source>
        <dbReference type="Proteomes" id="UP000287502"/>
    </source>
</evidence>
<dbReference type="SUPFAM" id="SSF46785">
    <property type="entry name" value="Winged helix' DNA-binding domain"/>
    <property type="match status" value="1"/>
</dbReference>
<keyword evidence="1" id="KW-0805">Transcription regulation</keyword>
<keyword evidence="2" id="KW-0238">DNA-binding</keyword>
<evidence type="ECO:0000256" key="2">
    <source>
        <dbReference type="ARBA" id="ARBA00023125"/>
    </source>
</evidence>
<dbReference type="OrthoDB" id="66249at2"/>
<dbReference type="PROSITE" id="PS50956">
    <property type="entry name" value="HTH_ASNC_2"/>
    <property type="match status" value="1"/>
</dbReference>
<dbReference type="InterPro" id="IPR036388">
    <property type="entry name" value="WH-like_DNA-bd_sf"/>
</dbReference>
<evidence type="ECO:0000256" key="1">
    <source>
        <dbReference type="ARBA" id="ARBA00023015"/>
    </source>
</evidence>
<dbReference type="KEGG" id="gtl:EP073_01620"/>
<dbReference type="Proteomes" id="UP000287502">
    <property type="component" value="Chromosome"/>
</dbReference>
<dbReference type="Pfam" id="PF13404">
    <property type="entry name" value="HTH_AsnC-type"/>
    <property type="match status" value="1"/>
</dbReference>
<dbReference type="InterPro" id="IPR000485">
    <property type="entry name" value="AsnC-type_HTH_dom"/>
</dbReference>
<feature type="domain" description="HTH asnC-type" evidence="4">
    <location>
        <begin position="5"/>
        <end position="66"/>
    </location>
</feature>
<reference evidence="5 6" key="1">
    <citation type="submission" date="2019-01" db="EMBL/GenBank/DDBJ databases">
        <title>Geovibrio thiophilus DSM 11263, complete genome.</title>
        <authorList>
            <person name="Spring S."/>
            <person name="Bunk B."/>
            <person name="Sproer C."/>
        </authorList>
    </citation>
    <scope>NUCLEOTIDE SEQUENCE [LARGE SCALE GENOMIC DNA]</scope>
    <source>
        <strain evidence="5 6">DSM 11263</strain>
    </source>
</reference>
<dbReference type="GO" id="GO:0043565">
    <property type="term" value="F:sequence-specific DNA binding"/>
    <property type="evidence" value="ECO:0007669"/>
    <property type="project" value="InterPro"/>
</dbReference>
<evidence type="ECO:0000313" key="5">
    <source>
        <dbReference type="EMBL" id="QAR32140.1"/>
    </source>
</evidence>
<dbReference type="InterPro" id="IPR011991">
    <property type="entry name" value="ArsR-like_HTH"/>
</dbReference>
<accession>A0A410JVA2</accession>
<dbReference type="PANTHER" id="PTHR30154:SF34">
    <property type="entry name" value="TRANSCRIPTIONAL REGULATOR AZLB"/>
    <property type="match status" value="1"/>
</dbReference>
<dbReference type="AlphaFoldDB" id="A0A410JVA2"/>
<dbReference type="InterPro" id="IPR036390">
    <property type="entry name" value="WH_DNA-bd_sf"/>
</dbReference>
<sequence>MAHRIDETDVQILNLLVENSRISYADIAKAVGMKSPSVIERIKWLETEGIITGYSTQINYKKLGYDILAFIGIFIDNADNIADFEHHLKKLGKEIIGCHHVTGEYTMLIKVIVKNTEALSTLIKKLRNTPGVTKTNTILVFSTILDRSRML</sequence>
<dbReference type="InterPro" id="IPR011008">
    <property type="entry name" value="Dimeric_a/b-barrel"/>
</dbReference>
<dbReference type="CDD" id="cd00090">
    <property type="entry name" value="HTH_ARSR"/>
    <property type="match status" value="1"/>
</dbReference>
<evidence type="ECO:0000256" key="3">
    <source>
        <dbReference type="ARBA" id="ARBA00023163"/>
    </source>
</evidence>
<dbReference type="PRINTS" id="PR00033">
    <property type="entry name" value="HTHASNC"/>
</dbReference>
<proteinExistence type="predicted"/>